<gene>
    <name evidence="1" type="primary">dcl2_2</name>
    <name evidence="1" type="ORF">LTR37_012737</name>
</gene>
<dbReference type="Proteomes" id="UP001281147">
    <property type="component" value="Unassembled WGS sequence"/>
</dbReference>
<organism evidence="1 2">
    <name type="scientific">Vermiconidia calcicola</name>
    <dbReference type="NCBI Taxonomy" id="1690605"/>
    <lineage>
        <taxon>Eukaryota</taxon>
        <taxon>Fungi</taxon>
        <taxon>Dikarya</taxon>
        <taxon>Ascomycota</taxon>
        <taxon>Pezizomycotina</taxon>
        <taxon>Dothideomycetes</taxon>
        <taxon>Dothideomycetidae</taxon>
        <taxon>Mycosphaerellales</taxon>
        <taxon>Extremaceae</taxon>
        <taxon>Vermiconidia</taxon>
    </lineage>
</organism>
<comment type="caution">
    <text evidence="1">The sequence shown here is derived from an EMBL/GenBank/DDBJ whole genome shotgun (WGS) entry which is preliminary data.</text>
</comment>
<proteinExistence type="predicted"/>
<reference evidence="1" key="1">
    <citation type="submission" date="2023-07" db="EMBL/GenBank/DDBJ databases">
        <title>Black Yeasts Isolated from many extreme environments.</title>
        <authorList>
            <person name="Coleine C."/>
            <person name="Stajich J.E."/>
            <person name="Selbmann L."/>
        </authorList>
    </citation>
    <scope>NUCLEOTIDE SEQUENCE</scope>
    <source>
        <strain evidence="1">CCFEE 5714</strain>
    </source>
</reference>
<keyword evidence="2" id="KW-1185">Reference proteome</keyword>
<accession>A0ACC3MYA3</accession>
<dbReference type="EMBL" id="JAUTXU010000120">
    <property type="protein sequence ID" value="KAK3706359.1"/>
    <property type="molecule type" value="Genomic_DNA"/>
</dbReference>
<protein>
    <submittedName>
        <fullName evidence="1">Dicer-like protein 2</fullName>
    </submittedName>
</protein>
<name>A0ACC3MYA3_9PEZI</name>
<sequence>MDTNTAALDDSPAASEAPPEQQIRLRSYQQEMLEASLNRNVIVVMETGSGKTHVAVSRIRAELEGSQGDKLVWFLTPKVALAEQQYQVLKTCLPGFLIKSLTGKDGVETWTDKNVWKGFLMNVKIVVGTPKVLEDALTHGFVNVGMLSLLVFDEAHNCVGDSPMNVVMRNFYHPAKVRGDKVPHILGLTASPVMSANLGSLATIEASLDALATTPKRFRSALEEYARPPAMTSVLYTSSAKTGPPYGSPILRALARAVDSYDLYTDPYVTELGRFRNEKTERKLKDISDKPNTYCYKNLRALQQRSQALQEQLGASAAEWYILRCVDSFNKSLPLSTTLVLPDLNERERSHLAMIFERMLCEAGEETEASVVTDKVLSLIDILQQHSAPRVQCIVFAEQRAVVAALAHLLRSHPKIGTTYSVGTFVGTSVSANRKISVADLVEVKGQQQDLVDFRDGTKNLMIATNVLEEGIDVAACNLIICFDPPKNLVSFVQRRGRARQQQSEYVIFLPADDPGSNPSKWQRLEAEMKQAYIEENRNLGTISTENEDEVNSQQYTIKKTGAQLTLKNAKAHLYHFCAVGTHHVSGYFDLRPEFNTTNNGGPTPWTASVTLPPFVHHTVRCATSSRAYTTEVIAIKDAAFEAYVALYEAGLVNEHWLPLVKDYGPEVSSRHIDQPSIIDVSERLLSWRELFKSQRYGDVEWYRTALTLSFEGGKFLATKLLLPTPLKQGLQFNLYWSQNITYSVDIQASEGRPLSYTEIDSFRTCTHVILASIFSAYMTPDNFGQLPVLLSQPDGYAPPETQLLEGHDPAATLLQSAVTPERCGLIRVRGQYNRAYIYSGLATSKDTREESEIVVTVFPKRKDFLHPLHDVHSQTQGTTHSARFVFPVSDCTVDRLPTKHAILAAFIPAIMHRLDIAVLAQHVQSRLLADVGISDRSLIVEAVTAPSASEGFDYNRLEFLGDSILKSFAVRQVMAKHLNWPERYLSLDKEKLVSNNFLAEKAQKELDLGRFIVTKPFTGAKWRPIDVSKTTEAEASSRALSSKVMADVMEALVGAAFVDGGFGQALGCIRTLLSSEDWYSCDTSINRLLQDANTGEQPGLALPEQLVGHHFNYPSLLIEAITHVSFRDSNMGISYERLEILGDAVLDAVVVPKLFAHSRNLKHWEMHRIREALVCAHLLGYCCMHHRIDEEIFDVVSKDLSLDDQPQLRASTRAVHLHDFLRAGAQLMKQRQEAIEDFENVRADLDKALEYGLEYPWPDLIALNPPKFFSDLVESVLGAIYLDTRGDLSLCEAFVGKLGILKHMRRILEGNVETASPKEQLGILAGNEEVKYSVSLHKTKDQKRNFTCLVTVGGSEVAFVNDCKNKDEAEARSGRAAVRALQVKLGTESGNRKRKLDVVMKENIVNHEEA</sequence>
<evidence type="ECO:0000313" key="2">
    <source>
        <dbReference type="Proteomes" id="UP001281147"/>
    </source>
</evidence>
<evidence type="ECO:0000313" key="1">
    <source>
        <dbReference type="EMBL" id="KAK3706359.1"/>
    </source>
</evidence>